<dbReference type="EMBL" id="QXFV01000648">
    <property type="protein sequence ID" value="KAE9031966.1"/>
    <property type="molecule type" value="Genomic_DNA"/>
</dbReference>
<comment type="caution">
    <text evidence="1">The sequence shown here is derived from an EMBL/GenBank/DDBJ whole genome shotgun (WGS) entry which is preliminary data.</text>
</comment>
<organism evidence="1 2">
    <name type="scientific">Phytophthora rubi</name>
    <dbReference type="NCBI Taxonomy" id="129364"/>
    <lineage>
        <taxon>Eukaryota</taxon>
        <taxon>Sar</taxon>
        <taxon>Stramenopiles</taxon>
        <taxon>Oomycota</taxon>
        <taxon>Peronosporomycetes</taxon>
        <taxon>Peronosporales</taxon>
        <taxon>Peronosporaceae</taxon>
        <taxon>Phytophthora</taxon>
    </lineage>
</organism>
<proteinExistence type="predicted"/>
<accession>A0A6A3MRU8</accession>
<name>A0A6A3MRU8_9STRA</name>
<dbReference type="AlphaFoldDB" id="A0A6A3MRU8"/>
<evidence type="ECO:0000313" key="1">
    <source>
        <dbReference type="EMBL" id="KAE9031966.1"/>
    </source>
</evidence>
<sequence length="190" mass="21955">MYATPRNEWPHRRTSTYFVVMLRRAALRSRAIFARPQATRAFAKKVSASQSVLRPIHFEHDEDDTAERPFRIVGVRDVEAQDWEYPTRLESDQKNKNRVLRNRFGHPNFISLWVDKLGEVEGCLKQEKVPYMSEGIVKGPEGHDVLVIPPSEDGSSIEFFNLSDNPTMVELVQATPEVIKEFEDDIVEKQ</sequence>
<dbReference type="Proteomes" id="UP000429607">
    <property type="component" value="Unassembled WGS sequence"/>
</dbReference>
<evidence type="ECO:0000313" key="2">
    <source>
        <dbReference type="Proteomes" id="UP000429607"/>
    </source>
</evidence>
<gene>
    <name evidence="1" type="ORF">PR001_g10822</name>
</gene>
<reference evidence="1 2" key="1">
    <citation type="submission" date="2018-09" db="EMBL/GenBank/DDBJ databases">
        <title>Genomic investigation of the strawberry pathogen Phytophthora fragariae indicates pathogenicity is determined by transcriptional variation in three key races.</title>
        <authorList>
            <person name="Adams T.M."/>
            <person name="Armitage A.D."/>
            <person name="Sobczyk M.K."/>
            <person name="Bates H.J."/>
            <person name="Dunwell J.M."/>
            <person name="Nellist C.F."/>
            <person name="Harrison R.J."/>
        </authorList>
    </citation>
    <scope>NUCLEOTIDE SEQUENCE [LARGE SCALE GENOMIC DNA]</scope>
    <source>
        <strain evidence="1 2">SCRP249</strain>
    </source>
</reference>
<protein>
    <submittedName>
        <fullName evidence="1">Uncharacterized protein</fullName>
    </submittedName>
</protein>